<name>A0A8J3ZGR0_9ACTN</name>
<reference evidence="1" key="1">
    <citation type="submission" date="2021-01" db="EMBL/GenBank/DDBJ databases">
        <title>Whole genome shotgun sequence of Virgisporangium aurantiacum NBRC 16421.</title>
        <authorList>
            <person name="Komaki H."/>
            <person name="Tamura T."/>
        </authorList>
    </citation>
    <scope>NUCLEOTIDE SEQUENCE</scope>
    <source>
        <strain evidence="1">NBRC 16421</strain>
    </source>
</reference>
<dbReference type="EMBL" id="BOPG01000067">
    <property type="protein sequence ID" value="GIJ61575.1"/>
    <property type="molecule type" value="Genomic_DNA"/>
</dbReference>
<gene>
    <name evidence="1" type="ORF">Vau01_090910</name>
</gene>
<organism evidence="1 2">
    <name type="scientific">Virgisporangium aurantiacum</name>
    <dbReference type="NCBI Taxonomy" id="175570"/>
    <lineage>
        <taxon>Bacteria</taxon>
        <taxon>Bacillati</taxon>
        <taxon>Actinomycetota</taxon>
        <taxon>Actinomycetes</taxon>
        <taxon>Micromonosporales</taxon>
        <taxon>Micromonosporaceae</taxon>
        <taxon>Virgisporangium</taxon>
    </lineage>
</organism>
<protein>
    <submittedName>
        <fullName evidence="1">Uncharacterized protein</fullName>
    </submittedName>
</protein>
<proteinExistence type="predicted"/>
<dbReference type="RefSeq" id="WP_204006645.1">
    <property type="nucleotide sequence ID" value="NZ_BOPG01000067.1"/>
</dbReference>
<comment type="caution">
    <text evidence="1">The sequence shown here is derived from an EMBL/GenBank/DDBJ whole genome shotgun (WGS) entry which is preliminary data.</text>
</comment>
<evidence type="ECO:0000313" key="1">
    <source>
        <dbReference type="EMBL" id="GIJ61575.1"/>
    </source>
</evidence>
<dbReference type="Proteomes" id="UP000612585">
    <property type="component" value="Unassembled WGS sequence"/>
</dbReference>
<dbReference type="AlphaFoldDB" id="A0A8J3ZGR0"/>
<accession>A0A8J3ZGR0</accession>
<evidence type="ECO:0000313" key="2">
    <source>
        <dbReference type="Proteomes" id="UP000612585"/>
    </source>
</evidence>
<sequence>MSDHRALIAALRRPPSSRAAAIDALGDVPLLRAALDEFERSTIDTARAGGASWAEIAAALGLASRQAAEQRRARLGGTPGQRQQGVDKLHRALDTLAHLLDNATDTHGNGRVALARDTVRLALDAPPGQQIDLARLAIEDLRDYARERPRIAAAVRRVAVLTRH</sequence>
<keyword evidence="2" id="KW-1185">Reference proteome</keyword>